<evidence type="ECO:0000313" key="2">
    <source>
        <dbReference type="EMBL" id="KAK2033441.1"/>
    </source>
</evidence>
<feature type="chain" id="PRO_5042197356" evidence="1">
    <location>
        <begin position="21"/>
        <end position="57"/>
    </location>
</feature>
<organism evidence="2 3">
    <name type="scientific">Colletotrichum zoysiae</name>
    <dbReference type="NCBI Taxonomy" id="1216348"/>
    <lineage>
        <taxon>Eukaryota</taxon>
        <taxon>Fungi</taxon>
        <taxon>Dikarya</taxon>
        <taxon>Ascomycota</taxon>
        <taxon>Pezizomycotina</taxon>
        <taxon>Sordariomycetes</taxon>
        <taxon>Hypocreomycetidae</taxon>
        <taxon>Glomerellales</taxon>
        <taxon>Glomerellaceae</taxon>
        <taxon>Colletotrichum</taxon>
        <taxon>Colletotrichum graminicola species complex</taxon>
    </lineage>
</organism>
<reference evidence="2" key="1">
    <citation type="submission" date="2021-06" db="EMBL/GenBank/DDBJ databases">
        <title>Comparative genomics, transcriptomics and evolutionary studies reveal genomic signatures of adaptation to plant cell wall in hemibiotrophic fungi.</title>
        <authorList>
            <consortium name="DOE Joint Genome Institute"/>
            <person name="Baroncelli R."/>
            <person name="Diaz J.F."/>
            <person name="Benocci T."/>
            <person name="Peng M."/>
            <person name="Battaglia E."/>
            <person name="Haridas S."/>
            <person name="Andreopoulos W."/>
            <person name="Labutti K."/>
            <person name="Pangilinan J."/>
            <person name="Floch G.L."/>
            <person name="Makela M.R."/>
            <person name="Henrissat B."/>
            <person name="Grigoriev I.V."/>
            <person name="Crouch J.A."/>
            <person name="De Vries R.P."/>
            <person name="Sukno S.A."/>
            <person name="Thon M.R."/>
        </authorList>
    </citation>
    <scope>NUCLEOTIDE SEQUENCE</scope>
    <source>
        <strain evidence="2">MAFF235873</strain>
    </source>
</reference>
<keyword evidence="1" id="KW-0732">Signal</keyword>
<evidence type="ECO:0000256" key="1">
    <source>
        <dbReference type="SAM" id="SignalP"/>
    </source>
</evidence>
<proteinExistence type="predicted"/>
<dbReference type="Proteomes" id="UP001232148">
    <property type="component" value="Unassembled WGS sequence"/>
</dbReference>
<dbReference type="AlphaFoldDB" id="A0AAD9HSG3"/>
<dbReference type="EMBL" id="MU842822">
    <property type="protein sequence ID" value="KAK2033441.1"/>
    <property type="molecule type" value="Genomic_DNA"/>
</dbReference>
<keyword evidence="3" id="KW-1185">Reference proteome</keyword>
<protein>
    <submittedName>
        <fullName evidence="2">Uncharacterized protein</fullName>
    </submittedName>
</protein>
<sequence length="57" mass="6421">MPKPPLASGLISVCWISFLAFRSELRTLPLAKDLWRNKRGVPSPRGMPLFSARARKV</sequence>
<gene>
    <name evidence="2" type="ORF">LX32DRAFT_635376</name>
</gene>
<name>A0AAD9HSG3_9PEZI</name>
<evidence type="ECO:0000313" key="3">
    <source>
        <dbReference type="Proteomes" id="UP001232148"/>
    </source>
</evidence>
<comment type="caution">
    <text evidence="2">The sequence shown here is derived from an EMBL/GenBank/DDBJ whole genome shotgun (WGS) entry which is preliminary data.</text>
</comment>
<accession>A0AAD9HSG3</accession>
<feature type="signal peptide" evidence="1">
    <location>
        <begin position="1"/>
        <end position="20"/>
    </location>
</feature>